<sequence length="159" mass="15912">MESAHGLGSTARPRAAEENAAGRREHLMARRPCSGGRRRPGAGGGTEAIASSRGAAIGVDRGRSSGRPGRGGGGGRRDPPAVLGGVDSAAVQGEEGEGSGCGLPNLPCSAMFAGVRTVARARSQTAPGKLSIFIARCKGPRDDGCSVSGDTELPAQPPR</sequence>
<feature type="region of interest" description="Disordered" evidence="1">
    <location>
        <begin position="140"/>
        <end position="159"/>
    </location>
</feature>
<proteinExistence type="predicted"/>
<evidence type="ECO:0000313" key="2">
    <source>
        <dbReference type="EMBL" id="RLM58435.1"/>
    </source>
</evidence>
<feature type="compositionally biased region" description="Basic and acidic residues" evidence="1">
    <location>
        <begin position="14"/>
        <end position="28"/>
    </location>
</feature>
<feature type="region of interest" description="Disordered" evidence="1">
    <location>
        <begin position="1"/>
        <end position="84"/>
    </location>
</feature>
<dbReference type="EMBL" id="PQIB02000017">
    <property type="protein sequence ID" value="RLM58435.1"/>
    <property type="molecule type" value="Genomic_DNA"/>
</dbReference>
<protein>
    <submittedName>
        <fullName evidence="2">Uncharacterized protein</fullName>
    </submittedName>
</protein>
<accession>A0A3L6PLD8</accession>
<reference evidence="3" key="1">
    <citation type="journal article" date="2019" name="Nat. Commun.">
        <title>The genome of broomcorn millet.</title>
        <authorList>
            <person name="Zou C."/>
            <person name="Miki D."/>
            <person name="Li D."/>
            <person name="Tang Q."/>
            <person name="Xiao L."/>
            <person name="Rajput S."/>
            <person name="Deng P."/>
            <person name="Jia W."/>
            <person name="Huang R."/>
            <person name="Zhang M."/>
            <person name="Sun Y."/>
            <person name="Hu J."/>
            <person name="Fu X."/>
            <person name="Schnable P.S."/>
            <person name="Li F."/>
            <person name="Zhang H."/>
            <person name="Feng B."/>
            <person name="Zhu X."/>
            <person name="Liu R."/>
            <person name="Schnable J.C."/>
            <person name="Zhu J.-K."/>
            <person name="Zhang H."/>
        </authorList>
    </citation>
    <scope>NUCLEOTIDE SEQUENCE [LARGE SCALE GENOMIC DNA]</scope>
</reference>
<evidence type="ECO:0000313" key="3">
    <source>
        <dbReference type="Proteomes" id="UP000275267"/>
    </source>
</evidence>
<comment type="caution">
    <text evidence="2">The sequence shown here is derived from an EMBL/GenBank/DDBJ whole genome shotgun (WGS) entry which is preliminary data.</text>
</comment>
<organism evidence="2 3">
    <name type="scientific">Panicum miliaceum</name>
    <name type="common">Proso millet</name>
    <name type="synonym">Broomcorn millet</name>
    <dbReference type="NCBI Taxonomy" id="4540"/>
    <lineage>
        <taxon>Eukaryota</taxon>
        <taxon>Viridiplantae</taxon>
        <taxon>Streptophyta</taxon>
        <taxon>Embryophyta</taxon>
        <taxon>Tracheophyta</taxon>
        <taxon>Spermatophyta</taxon>
        <taxon>Magnoliopsida</taxon>
        <taxon>Liliopsida</taxon>
        <taxon>Poales</taxon>
        <taxon>Poaceae</taxon>
        <taxon>PACMAD clade</taxon>
        <taxon>Panicoideae</taxon>
        <taxon>Panicodae</taxon>
        <taxon>Paniceae</taxon>
        <taxon>Panicinae</taxon>
        <taxon>Panicum</taxon>
        <taxon>Panicum sect. Panicum</taxon>
    </lineage>
</organism>
<name>A0A3L6PLD8_PANMI</name>
<keyword evidence="3" id="KW-1185">Reference proteome</keyword>
<gene>
    <name evidence="2" type="ORF">C2845_PM18G09540</name>
</gene>
<dbReference type="Proteomes" id="UP000275267">
    <property type="component" value="Unassembled WGS sequence"/>
</dbReference>
<dbReference type="AlphaFoldDB" id="A0A3L6PLD8"/>
<evidence type="ECO:0000256" key="1">
    <source>
        <dbReference type="SAM" id="MobiDB-lite"/>
    </source>
</evidence>